<feature type="compositionally biased region" description="Polar residues" evidence="1">
    <location>
        <begin position="119"/>
        <end position="140"/>
    </location>
</feature>
<evidence type="ECO:0000313" key="3">
    <source>
        <dbReference type="Proteomes" id="UP001516400"/>
    </source>
</evidence>
<feature type="non-terminal residue" evidence="2">
    <location>
        <position position="1"/>
    </location>
</feature>
<evidence type="ECO:0000313" key="2">
    <source>
        <dbReference type="EMBL" id="KAL3280366.1"/>
    </source>
</evidence>
<keyword evidence="3" id="KW-1185">Reference proteome</keyword>
<feature type="compositionally biased region" description="Acidic residues" evidence="1">
    <location>
        <begin position="29"/>
        <end position="39"/>
    </location>
</feature>
<organism evidence="2 3">
    <name type="scientific">Cryptolaemus montrouzieri</name>
    <dbReference type="NCBI Taxonomy" id="559131"/>
    <lineage>
        <taxon>Eukaryota</taxon>
        <taxon>Metazoa</taxon>
        <taxon>Ecdysozoa</taxon>
        <taxon>Arthropoda</taxon>
        <taxon>Hexapoda</taxon>
        <taxon>Insecta</taxon>
        <taxon>Pterygota</taxon>
        <taxon>Neoptera</taxon>
        <taxon>Endopterygota</taxon>
        <taxon>Coleoptera</taxon>
        <taxon>Polyphaga</taxon>
        <taxon>Cucujiformia</taxon>
        <taxon>Coccinelloidea</taxon>
        <taxon>Coccinellidae</taxon>
        <taxon>Scymninae</taxon>
        <taxon>Scymnini</taxon>
        <taxon>Cryptolaemus</taxon>
    </lineage>
</organism>
<reference evidence="2 3" key="1">
    <citation type="journal article" date="2021" name="BMC Biol.">
        <title>Horizontally acquired antibacterial genes associated with adaptive radiation of ladybird beetles.</title>
        <authorList>
            <person name="Li H.S."/>
            <person name="Tang X.F."/>
            <person name="Huang Y.H."/>
            <person name="Xu Z.Y."/>
            <person name="Chen M.L."/>
            <person name="Du X.Y."/>
            <person name="Qiu B.Y."/>
            <person name="Chen P.T."/>
            <person name="Zhang W."/>
            <person name="Slipinski A."/>
            <person name="Escalona H.E."/>
            <person name="Waterhouse R.M."/>
            <person name="Zwick A."/>
            <person name="Pang H."/>
        </authorList>
    </citation>
    <scope>NUCLEOTIDE SEQUENCE [LARGE SCALE GENOMIC DNA]</scope>
    <source>
        <strain evidence="2">SYSU2018</strain>
    </source>
</reference>
<proteinExistence type="predicted"/>
<dbReference type="Proteomes" id="UP001516400">
    <property type="component" value="Unassembled WGS sequence"/>
</dbReference>
<name>A0ABD2NNT4_9CUCU</name>
<sequence length="156" mass="17619">NAAKRKKDCRVFHLDEEDFAEGIPKFLDSDDGNELEESNTENVDGRTDRENSRHDDPDFDSDVELLTHESDVECGRECSPTSKKISSPLRPFTSLAITFYSSESPHLESYLSDNEYESRSLSQTRETSSPSLQPLVGNNKQDGEDETRCSLPDHSE</sequence>
<dbReference type="EMBL" id="JABFTP020000124">
    <property type="protein sequence ID" value="KAL3280366.1"/>
    <property type="molecule type" value="Genomic_DNA"/>
</dbReference>
<protein>
    <submittedName>
        <fullName evidence="2">Uncharacterized protein</fullName>
    </submittedName>
</protein>
<accession>A0ABD2NNT4</accession>
<dbReference type="AlphaFoldDB" id="A0ABD2NNT4"/>
<comment type="caution">
    <text evidence="2">The sequence shown here is derived from an EMBL/GenBank/DDBJ whole genome shotgun (WGS) entry which is preliminary data.</text>
</comment>
<gene>
    <name evidence="2" type="ORF">HHI36_017855</name>
</gene>
<feature type="compositionally biased region" description="Basic and acidic residues" evidence="1">
    <location>
        <begin position="146"/>
        <end position="156"/>
    </location>
</feature>
<feature type="region of interest" description="Disordered" evidence="1">
    <location>
        <begin position="23"/>
        <end position="61"/>
    </location>
</feature>
<evidence type="ECO:0000256" key="1">
    <source>
        <dbReference type="SAM" id="MobiDB-lite"/>
    </source>
</evidence>
<feature type="region of interest" description="Disordered" evidence="1">
    <location>
        <begin position="106"/>
        <end position="156"/>
    </location>
</feature>
<feature type="compositionally biased region" description="Basic and acidic residues" evidence="1">
    <location>
        <begin position="43"/>
        <end position="56"/>
    </location>
</feature>